<dbReference type="InterPro" id="IPR006311">
    <property type="entry name" value="TAT_signal"/>
</dbReference>
<dbReference type="NCBIfam" id="TIGR01409">
    <property type="entry name" value="TAT_signal_seq"/>
    <property type="match status" value="1"/>
</dbReference>
<comment type="caution">
    <text evidence="6">The sequence shown here is derived from an EMBL/GenBank/DDBJ whole genome shotgun (WGS) entry which is preliminary data.</text>
</comment>
<gene>
    <name evidence="6" type="ORF">KH142_02135</name>
</gene>
<keyword evidence="2" id="KW-0285">Flavoprotein</keyword>
<evidence type="ECO:0000313" key="7">
    <source>
        <dbReference type="Proteomes" id="UP000727506"/>
    </source>
</evidence>
<evidence type="ECO:0000256" key="1">
    <source>
        <dbReference type="ARBA" id="ARBA00001974"/>
    </source>
</evidence>
<dbReference type="InterPro" id="IPR036188">
    <property type="entry name" value="FAD/NAD-bd_sf"/>
</dbReference>
<sequence>MEEQTVHATSRRNFLKATGLGVIAAAASAGAFGAAHPRAALASDALPATETGVTDFSDTMGVYEDAFQVPMRSIPVRDVESDLDRQGNVAFEMRDFDESEIARTEETDVLVAGAGITGIVASVSASDDGETEVLCLEKMSEGRGIFEGMGVVGGKKMVEAGNNVDKAEAMDAMRNAAYYRVPVDPIKLWGDRSGEAADWLQDKFDEGEAGIETYFKEGKPNAHFFPSVQTEIAFRCDEWSEQTTKNAGGAGIFIVKDLANTFSKRSNATLRYRNAVVKLERNDEGRVTGAICKDSDGYYRVNAKKGVILATGGFDANPQMLKAWCRPEDMVNYGSWCPAYGTTGDGQLMGLAVGAQMDPLPACVMNFDMGNDDAFYSSSTGMRPFLGGIFINEKGVRFASEGMPFQARSNAISAQRNFGEKTWKVASDSQFAGVSDADKEKAFKKFEEAKGKGWAFEADSIEGLAEQMGCDGATLRESIERFNGFVDAQKDDDFNRPMEGVSKVEGEKYYAIAHQSSILATCSGLVVDYSCHVLDYDNEVIDGLYAAGGASGGFFSGNYPRHIFGPSIGRCVTFGYVSGQNAAEEA</sequence>
<reference evidence="6" key="1">
    <citation type="submission" date="2021-02" db="EMBL/GenBank/DDBJ databases">
        <title>Infant gut strain persistence is associated with maternal origin, phylogeny, and functional potential including surface adhesion and iron acquisition.</title>
        <authorList>
            <person name="Lou Y.C."/>
        </authorList>
    </citation>
    <scope>NUCLEOTIDE SEQUENCE</scope>
    <source>
        <strain evidence="6">L2_039_000G1_dasL2_039_000G1_concoct_11</strain>
    </source>
</reference>
<dbReference type="GO" id="GO:0008202">
    <property type="term" value="P:steroid metabolic process"/>
    <property type="evidence" value="ECO:0007669"/>
    <property type="project" value="UniProtKB-ARBA"/>
</dbReference>
<dbReference type="InterPro" id="IPR019546">
    <property type="entry name" value="TAT_signal_bac_arc"/>
</dbReference>
<dbReference type="Gene3D" id="3.90.700.10">
    <property type="entry name" value="Succinate dehydrogenase/fumarate reductase flavoprotein, catalytic domain"/>
    <property type="match status" value="1"/>
</dbReference>
<name>A0A943Z759_9ACTN</name>
<dbReference type="InterPro" id="IPR003953">
    <property type="entry name" value="FAD-dep_OxRdtase_2_FAD-bd"/>
</dbReference>
<dbReference type="PANTHER" id="PTHR43400:SF10">
    <property type="entry name" value="3-OXOSTEROID 1-DEHYDROGENASE"/>
    <property type="match status" value="1"/>
</dbReference>
<dbReference type="PROSITE" id="PS51318">
    <property type="entry name" value="TAT"/>
    <property type="match status" value="1"/>
</dbReference>
<protein>
    <submittedName>
        <fullName evidence="6">FAD-binding protein</fullName>
    </submittedName>
</protein>
<organism evidence="6 7">
    <name type="scientific">Slackia piriformis</name>
    <dbReference type="NCBI Taxonomy" id="626934"/>
    <lineage>
        <taxon>Bacteria</taxon>
        <taxon>Bacillati</taxon>
        <taxon>Actinomycetota</taxon>
        <taxon>Coriobacteriia</taxon>
        <taxon>Eggerthellales</taxon>
        <taxon>Eggerthellaceae</taxon>
        <taxon>Slackia</taxon>
    </lineage>
</organism>
<evidence type="ECO:0000256" key="4">
    <source>
        <dbReference type="ARBA" id="ARBA00023002"/>
    </source>
</evidence>
<proteinExistence type="predicted"/>
<dbReference type="AlphaFoldDB" id="A0A943Z759"/>
<evidence type="ECO:0000259" key="5">
    <source>
        <dbReference type="Pfam" id="PF00890"/>
    </source>
</evidence>
<accession>A0A943Z759</accession>
<keyword evidence="4" id="KW-0560">Oxidoreductase</keyword>
<dbReference type="GO" id="GO:0033765">
    <property type="term" value="F:steroid dehydrogenase activity, acting on the CH-CH group of donors"/>
    <property type="evidence" value="ECO:0007669"/>
    <property type="project" value="UniProtKB-ARBA"/>
</dbReference>
<keyword evidence="3" id="KW-0274">FAD</keyword>
<evidence type="ECO:0000256" key="3">
    <source>
        <dbReference type="ARBA" id="ARBA00022827"/>
    </source>
</evidence>
<dbReference type="PANTHER" id="PTHR43400">
    <property type="entry name" value="FUMARATE REDUCTASE"/>
    <property type="match status" value="1"/>
</dbReference>
<dbReference type="EMBL" id="JAGZSV010000021">
    <property type="protein sequence ID" value="MBS6940279.1"/>
    <property type="molecule type" value="Genomic_DNA"/>
</dbReference>
<dbReference type="Proteomes" id="UP000727506">
    <property type="component" value="Unassembled WGS sequence"/>
</dbReference>
<comment type="cofactor">
    <cofactor evidence="1">
        <name>FAD</name>
        <dbReference type="ChEBI" id="CHEBI:57692"/>
    </cofactor>
</comment>
<dbReference type="SUPFAM" id="SSF51905">
    <property type="entry name" value="FAD/NAD(P)-binding domain"/>
    <property type="match status" value="1"/>
</dbReference>
<dbReference type="InterPro" id="IPR027477">
    <property type="entry name" value="Succ_DH/fumarate_Rdtase_cat_sf"/>
</dbReference>
<dbReference type="InterPro" id="IPR050315">
    <property type="entry name" value="FAD-oxidoreductase_2"/>
</dbReference>
<dbReference type="SUPFAM" id="SSF56425">
    <property type="entry name" value="Succinate dehydrogenase/fumarate reductase flavoprotein, catalytic domain"/>
    <property type="match status" value="1"/>
</dbReference>
<feature type="domain" description="FAD-dependent oxidoreductase 2 FAD-binding" evidence="5">
    <location>
        <begin position="108"/>
        <end position="560"/>
    </location>
</feature>
<evidence type="ECO:0000313" key="6">
    <source>
        <dbReference type="EMBL" id="MBS6940279.1"/>
    </source>
</evidence>
<dbReference type="Pfam" id="PF00890">
    <property type="entry name" value="FAD_binding_2"/>
    <property type="match status" value="1"/>
</dbReference>
<evidence type="ECO:0000256" key="2">
    <source>
        <dbReference type="ARBA" id="ARBA00022630"/>
    </source>
</evidence>
<dbReference type="Gene3D" id="3.50.50.60">
    <property type="entry name" value="FAD/NAD(P)-binding domain"/>
    <property type="match status" value="1"/>
</dbReference>